<feature type="compositionally biased region" description="Low complexity" evidence="1">
    <location>
        <begin position="184"/>
        <end position="202"/>
    </location>
</feature>
<feature type="region of interest" description="Disordered" evidence="1">
    <location>
        <begin position="133"/>
        <end position="209"/>
    </location>
</feature>
<feature type="transmembrane region" description="Helical" evidence="2">
    <location>
        <begin position="614"/>
        <end position="632"/>
    </location>
</feature>
<feature type="chain" id="PRO_5045759139" evidence="3">
    <location>
        <begin position="38"/>
        <end position="1589"/>
    </location>
</feature>
<feature type="compositionally biased region" description="Acidic residues" evidence="1">
    <location>
        <begin position="162"/>
        <end position="171"/>
    </location>
</feature>
<keyword evidence="2" id="KW-1133">Transmembrane helix</keyword>
<feature type="transmembrane region" description="Helical" evidence="2">
    <location>
        <begin position="1199"/>
        <end position="1219"/>
    </location>
</feature>
<feature type="transmembrane region" description="Helical" evidence="2">
    <location>
        <begin position="1293"/>
        <end position="1313"/>
    </location>
</feature>
<feature type="transmembrane region" description="Helical" evidence="2">
    <location>
        <begin position="1479"/>
        <end position="1499"/>
    </location>
</feature>
<feature type="transmembrane region" description="Helical" evidence="2">
    <location>
        <begin position="436"/>
        <end position="457"/>
    </location>
</feature>
<evidence type="ECO:0000313" key="5">
    <source>
        <dbReference type="Proteomes" id="UP001651050"/>
    </source>
</evidence>
<sequence length="1589" mass="159192">MISPARPPVAARAPRALLVAAAVLVMLLTTLAGTASAARAALPGSTSTSAATATDTTPGTSGADDDGAAAAPDAPLVLAGVSGLQWSDVDASRTPNLWRLIGRGSVASIAVRTLTPTCPTDAWLTLSAGSKLVAQGEDDPTGPPGVTDDADRPGTADGADAGQDDARDDEDAVARGCTSLPVPSATTADTDAGTDSGTGSTSVPGWSDLTASDPVLPATAAPGALGDLADVAGACATAVGPGAAVALADPDGDVPRYLPDTDRLTAELVADCPATVVDLGVLPDAAGERGAAVEELDAQVGRLADLLPNGGRLVVAGISDTPMGPSDLQVVVDWTAPGGSATWLTSTSSRWVGVVVLADLSATVADTLTGGALSGTAPEPEDEEVEEDPVEDPLTEALTPFTGSPLERGDDRRIPVARTVENRQYLSVLTDTVPRLSPLLIGVVALAGIVVTGALLLARRRGGTDPTATRLSPTGRRVALAVLVVASSLPVAASLATFSRWWAWPSPVMTLVLSLAVAALLAGLVAWAARRLLPPSPWRLTTCLAGVTWLVLTVDGLTGTTLQQGSLLGPAPSLGARFYGFSNTVFAVYAVAGIVLAAGLAAILRARGVTPSRAAWAAVGVGAVTVLVDGLPPFGADLGGILALVPGFAVLGLGLAGVRVTWRRALLVGAATVTVVAVVAVVDWFVGGGSSHLGGFVQSVLDGRALGVVAGKAAGAWATVANPAGAAALLVCVAAAWAVLDPDRARLTGVAAAYRRDPMLRRLVVALVVTAAVGTLLNDSGVAVAFLVLVLAVPLVLAGHVEHADATSGPPHAPDGEPGIRRVPTMLVTASGTVLVVLLLASTVISAAGLRSASDTVDAGGQVTPSRADAVATQDPLVVVGTTGVRWDDVAEGRAPTLHGLLADGAGAGGVAQPTGAASRCVTGGWLALSAGTLAEVAAQRNADGSWACPTAQPVAANAGTGGGATVDGWDELVALQQGSAYQARLGTLGAQLEPVACATAVGPGAALALAGPDGSVARYRDLDAALAPGADGFDCPVTVVDAGDATSPAADPALSGSEARAAREQAHADRLRGVDDTVRQVLAAAPAAATVLVVDVSGTPGTRPVLGAALVRPSADGPDQPRYLTSAATRTDGVARVLDVPATVLGAAGATPAAPVQDTPLSWGSPRPADAASSAEALADLTLLDHVRRTVYTAFVDVPLYAGLGLAAACLLLGPRLARATTPRARARRRTAWAWARGAALVLAALPAAAFLVSLTGWWRFAEPTVAFAVSALGATAVVAALGALAPRRPVWLGPGVVAGITFAVLTLDALIGTPLNRASPLGSAPTFGARFYGFGNPTFSVYAVAALVLAAALAQGLVRRGRRGLAAVVVGGIGLVTMAVDVWPTLGADLGGGLVLVPAFAVLGLAASGARLTWRRFFLVAAAGVGAVAAVGVLDWLRPENDRSHLGRFVAQVIEGEAWETLARKAGYAARSLLGGVPVWLTLLVLAACALLLFAPGRFTPRWFARTEAAWPLLRPTVLALWIVCVAGSAVNDFGARIAVIALVPAVPLLTVAALHALWPAPDDAPTDPDPASVPGAEPAREPLQPG</sequence>
<keyword evidence="2" id="KW-0472">Membrane</keyword>
<feature type="transmembrane region" description="Helical" evidence="2">
    <location>
        <begin position="716"/>
        <end position="740"/>
    </location>
</feature>
<feature type="compositionally biased region" description="Acidic residues" evidence="1">
    <location>
        <begin position="379"/>
        <end position="394"/>
    </location>
</feature>
<feature type="transmembrane region" description="Helical" evidence="2">
    <location>
        <begin position="1539"/>
        <end position="1561"/>
    </location>
</feature>
<feature type="signal peptide" evidence="3">
    <location>
        <begin position="1"/>
        <end position="37"/>
    </location>
</feature>
<feature type="transmembrane region" description="Helical" evidence="2">
    <location>
        <begin position="665"/>
        <end position="686"/>
    </location>
</feature>
<reference evidence="4 5" key="1">
    <citation type="submission" date="2022-02" db="EMBL/GenBank/DDBJ databases">
        <title>The car tank lid bacteriome: a reservoir of bacteria with potential in bioremediation of fuel.</title>
        <authorList>
            <person name="Vidal-Verdu A."/>
            <person name="Gomez-Martinez D."/>
            <person name="Latorre-Perez A."/>
            <person name="Pereto J."/>
            <person name="Porcar M."/>
        </authorList>
    </citation>
    <scope>NUCLEOTIDE SEQUENCE [LARGE SCALE GENOMIC DNA]</scope>
    <source>
        <strain evidence="4 5">4D.3</strain>
    </source>
</reference>
<evidence type="ECO:0000313" key="4">
    <source>
        <dbReference type="EMBL" id="MCK9795088.1"/>
    </source>
</evidence>
<keyword evidence="2" id="KW-0812">Transmembrane</keyword>
<evidence type="ECO:0000256" key="2">
    <source>
        <dbReference type="SAM" id="Phobius"/>
    </source>
</evidence>
<gene>
    <name evidence="4" type="ORF">M1843_15165</name>
</gene>
<protein>
    <submittedName>
        <fullName evidence="4">Uncharacterized protein</fullName>
    </submittedName>
</protein>
<proteinExistence type="predicted"/>
<feature type="transmembrane region" description="Helical" evidence="2">
    <location>
        <begin position="540"/>
        <end position="558"/>
    </location>
</feature>
<keyword evidence="5" id="KW-1185">Reference proteome</keyword>
<comment type="caution">
    <text evidence="4">The sequence shown here is derived from an EMBL/GenBank/DDBJ whole genome shotgun (WGS) entry which is preliminary data.</text>
</comment>
<feature type="region of interest" description="Disordered" evidence="1">
    <location>
        <begin position="1565"/>
        <end position="1589"/>
    </location>
</feature>
<feature type="transmembrane region" description="Helical" evidence="2">
    <location>
        <begin position="760"/>
        <end position="777"/>
    </location>
</feature>
<evidence type="ECO:0000256" key="1">
    <source>
        <dbReference type="SAM" id="MobiDB-lite"/>
    </source>
</evidence>
<feature type="transmembrane region" description="Helical" evidence="2">
    <location>
        <begin position="1266"/>
        <end position="1286"/>
    </location>
</feature>
<accession>A0ABT0J6F5</accession>
<feature type="region of interest" description="Disordered" evidence="1">
    <location>
        <begin position="369"/>
        <end position="410"/>
    </location>
</feature>
<feature type="transmembrane region" description="Helical" evidence="2">
    <location>
        <begin position="478"/>
        <end position="502"/>
    </location>
</feature>
<evidence type="ECO:0000256" key="3">
    <source>
        <dbReference type="SAM" id="SignalP"/>
    </source>
</evidence>
<feature type="region of interest" description="Disordered" evidence="1">
    <location>
        <begin position="42"/>
        <end position="69"/>
    </location>
</feature>
<feature type="transmembrane region" description="Helical" evidence="2">
    <location>
        <begin position="508"/>
        <end position="528"/>
    </location>
</feature>
<dbReference type="EMBL" id="JALQCY010000005">
    <property type="protein sequence ID" value="MCK9795088.1"/>
    <property type="molecule type" value="Genomic_DNA"/>
</dbReference>
<feature type="transmembrane region" description="Helical" evidence="2">
    <location>
        <begin position="783"/>
        <end position="802"/>
    </location>
</feature>
<feature type="transmembrane region" description="Helical" evidence="2">
    <location>
        <begin position="1333"/>
        <end position="1355"/>
    </location>
</feature>
<name>A0ABT0J6F5_9MICO</name>
<feature type="transmembrane region" description="Helical" evidence="2">
    <location>
        <begin position="1392"/>
        <end position="1412"/>
    </location>
</feature>
<feature type="transmembrane region" description="Helical" evidence="2">
    <location>
        <begin position="823"/>
        <end position="845"/>
    </location>
</feature>
<feature type="transmembrane region" description="Helical" evidence="2">
    <location>
        <begin position="638"/>
        <end position="658"/>
    </location>
</feature>
<keyword evidence="3" id="KW-0732">Signal</keyword>
<dbReference type="Proteomes" id="UP001651050">
    <property type="component" value="Unassembled WGS sequence"/>
</dbReference>
<feature type="transmembrane region" description="Helical" evidence="2">
    <location>
        <begin position="1511"/>
        <end position="1533"/>
    </location>
</feature>
<organism evidence="4 5">
    <name type="scientific">Isoptericola peretonis</name>
    <dbReference type="NCBI Taxonomy" id="2918523"/>
    <lineage>
        <taxon>Bacteria</taxon>
        <taxon>Bacillati</taxon>
        <taxon>Actinomycetota</taxon>
        <taxon>Actinomycetes</taxon>
        <taxon>Micrococcales</taxon>
        <taxon>Promicromonosporaceae</taxon>
        <taxon>Isoptericola</taxon>
    </lineage>
</organism>
<feature type="transmembrane region" description="Helical" evidence="2">
    <location>
        <begin position="1367"/>
        <end position="1386"/>
    </location>
</feature>
<feature type="transmembrane region" description="Helical" evidence="2">
    <location>
        <begin position="1240"/>
        <end position="1260"/>
    </location>
</feature>
<dbReference type="RefSeq" id="WP_416344950.1">
    <property type="nucleotide sequence ID" value="NZ_JALQCY010000005.1"/>
</dbReference>
<feature type="transmembrane region" description="Helical" evidence="2">
    <location>
        <begin position="578"/>
        <end position="602"/>
    </location>
</feature>